<dbReference type="InterPro" id="IPR001927">
    <property type="entry name" value="Na/Gal_symport"/>
</dbReference>
<keyword evidence="2" id="KW-0472">Membrane</keyword>
<reference evidence="3 4" key="1">
    <citation type="submission" date="2011-10" db="EMBL/GenBank/DDBJ databases">
        <title>The Genome Sequence of Prevotella histicola F0411.</title>
        <authorList>
            <consortium name="The Broad Institute Genome Sequencing Platform"/>
            <person name="Earl A."/>
            <person name="Ward D."/>
            <person name="Feldgarden M."/>
            <person name="Gevers D."/>
            <person name="Izard J."/>
            <person name="Ganesan A."/>
            <person name="Blanton J.M."/>
            <person name="Baranova O.V."/>
            <person name="Tanner A.C."/>
            <person name="Mathney J.M.J."/>
            <person name="Dewhirst F.E."/>
            <person name="Young S.K."/>
            <person name="Zeng Q."/>
            <person name="Gargeya S."/>
            <person name="Fitzgerald M."/>
            <person name="Haas B."/>
            <person name="Abouelleil A."/>
            <person name="Alvarado L."/>
            <person name="Arachchi H.M."/>
            <person name="Berlin A."/>
            <person name="Brown A."/>
            <person name="Chapman S.B."/>
            <person name="Chen Z."/>
            <person name="Dunbar C."/>
            <person name="Freedman E."/>
            <person name="Gearin G."/>
            <person name="Gellesch M."/>
            <person name="Goldberg J."/>
            <person name="Griggs A."/>
            <person name="Gujja S."/>
            <person name="Heiman D."/>
            <person name="Howarth C."/>
            <person name="Larson L."/>
            <person name="Lui A."/>
            <person name="MacDonald P.J.P."/>
            <person name="Montmayeur A."/>
            <person name="Murphy C."/>
            <person name="Neiman D."/>
            <person name="Pearson M."/>
            <person name="Priest M."/>
            <person name="Roberts A."/>
            <person name="Saif S."/>
            <person name="Shea T."/>
            <person name="Shenoy N."/>
            <person name="Sisk P."/>
            <person name="Stolte C."/>
            <person name="Sykes S."/>
            <person name="Wortman J."/>
            <person name="Nusbaum C."/>
            <person name="Birren B."/>
        </authorList>
    </citation>
    <scope>NUCLEOTIDE SEQUENCE [LARGE SCALE GENOMIC DNA]</scope>
    <source>
        <strain evidence="3 4">F0411</strain>
    </source>
</reference>
<dbReference type="PANTHER" id="PTHR11328">
    <property type="entry name" value="MAJOR FACILITATOR SUPERFAMILY DOMAIN-CONTAINING PROTEIN"/>
    <property type="match status" value="1"/>
</dbReference>
<feature type="transmembrane region" description="Helical" evidence="2">
    <location>
        <begin position="184"/>
        <end position="203"/>
    </location>
</feature>
<dbReference type="Pfam" id="PF13347">
    <property type="entry name" value="MFS_2"/>
    <property type="match status" value="1"/>
</dbReference>
<feature type="transmembrane region" description="Helical" evidence="2">
    <location>
        <begin position="384"/>
        <end position="404"/>
    </location>
</feature>
<proteinExistence type="inferred from homology"/>
<keyword evidence="2" id="KW-0812">Transmembrane</keyword>
<accession>G6AJY0</accession>
<feature type="transmembrane region" description="Helical" evidence="2">
    <location>
        <begin position="229"/>
        <end position="253"/>
    </location>
</feature>
<dbReference type="Gene3D" id="1.20.1250.20">
    <property type="entry name" value="MFS general substrate transporter like domains"/>
    <property type="match status" value="2"/>
</dbReference>
<evidence type="ECO:0000256" key="2">
    <source>
        <dbReference type="SAM" id="Phobius"/>
    </source>
</evidence>
<dbReference type="GO" id="GO:0015293">
    <property type="term" value="F:symporter activity"/>
    <property type="evidence" value="ECO:0007669"/>
    <property type="project" value="InterPro"/>
</dbReference>
<evidence type="ECO:0000313" key="4">
    <source>
        <dbReference type="Proteomes" id="UP000004597"/>
    </source>
</evidence>
<dbReference type="InterPro" id="IPR036259">
    <property type="entry name" value="MFS_trans_sf"/>
</dbReference>
<evidence type="ECO:0000313" key="3">
    <source>
        <dbReference type="EMBL" id="EHG15027.1"/>
    </source>
</evidence>
<keyword evidence="4" id="KW-1185">Reference proteome</keyword>
<dbReference type="GO" id="GO:0005886">
    <property type="term" value="C:plasma membrane"/>
    <property type="evidence" value="ECO:0007669"/>
    <property type="project" value="TreeGrafter"/>
</dbReference>
<dbReference type="PATRIC" id="fig|857291.3.peg.2406"/>
<feature type="transmembrane region" description="Helical" evidence="2">
    <location>
        <begin position="306"/>
        <end position="324"/>
    </location>
</feature>
<feature type="transmembrane region" description="Helical" evidence="2">
    <location>
        <begin position="77"/>
        <end position="96"/>
    </location>
</feature>
<dbReference type="GO" id="GO:0006814">
    <property type="term" value="P:sodium ion transport"/>
    <property type="evidence" value="ECO:0007669"/>
    <property type="project" value="InterPro"/>
</dbReference>
<keyword evidence="2" id="KW-1133">Transmembrane helix</keyword>
<dbReference type="NCBIfam" id="TIGR00792">
    <property type="entry name" value="gph"/>
    <property type="match status" value="1"/>
</dbReference>
<dbReference type="HOGENOM" id="CLU_027408_0_2_10"/>
<dbReference type="GO" id="GO:0008643">
    <property type="term" value="P:carbohydrate transport"/>
    <property type="evidence" value="ECO:0007669"/>
    <property type="project" value="InterPro"/>
</dbReference>
<feature type="transmembrane region" description="Helical" evidence="2">
    <location>
        <begin position="424"/>
        <end position="445"/>
    </location>
</feature>
<dbReference type="GeneID" id="66732322"/>
<feature type="transmembrane region" description="Helical" evidence="2">
    <location>
        <begin position="330"/>
        <end position="352"/>
    </location>
</feature>
<evidence type="ECO:0008006" key="5">
    <source>
        <dbReference type="Google" id="ProtNLM"/>
    </source>
</evidence>
<dbReference type="CDD" id="cd17332">
    <property type="entry name" value="MFS_MelB_like"/>
    <property type="match status" value="1"/>
</dbReference>
<dbReference type="PANTHER" id="PTHR11328:SF24">
    <property type="entry name" value="MAJOR FACILITATOR SUPERFAMILY (MFS) PROFILE DOMAIN-CONTAINING PROTEIN"/>
    <property type="match status" value="1"/>
</dbReference>
<protein>
    <recommendedName>
        <fullName evidence="5">Major facilitator superfamily (MFS) profile domain-containing protein</fullName>
    </recommendedName>
</protein>
<dbReference type="RefSeq" id="WP_008824307.1">
    <property type="nucleotide sequence ID" value="NZ_JH376768.1"/>
</dbReference>
<evidence type="ECO:0000256" key="1">
    <source>
        <dbReference type="ARBA" id="ARBA00009617"/>
    </source>
</evidence>
<dbReference type="InterPro" id="IPR039672">
    <property type="entry name" value="MFS_2"/>
</dbReference>
<organism evidence="3 4">
    <name type="scientific">Prevotella histicola F0411</name>
    <dbReference type="NCBI Taxonomy" id="857291"/>
    <lineage>
        <taxon>Bacteria</taxon>
        <taxon>Pseudomonadati</taxon>
        <taxon>Bacteroidota</taxon>
        <taxon>Bacteroidia</taxon>
        <taxon>Bacteroidales</taxon>
        <taxon>Prevotellaceae</taxon>
        <taxon>Prevotella</taxon>
    </lineage>
</organism>
<gene>
    <name evidence="3" type="ORF">HMPREF9138_02407</name>
</gene>
<feature type="transmembrane region" description="Helical" evidence="2">
    <location>
        <begin position="108"/>
        <end position="134"/>
    </location>
</feature>
<dbReference type="AlphaFoldDB" id="G6AJY0"/>
<dbReference type="STRING" id="857291.HMPREF9138_02407"/>
<feature type="transmembrane region" description="Helical" evidence="2">
    <location>
        <begin position="146"/>
        <end position="164"/>
    </location>
</feature>
<dbReference type="Proteomes" id="UP000004597">
    <property type="component" value="Unassembled WGS sequence"/>
</dbReference>
<comment type="similarity">
    <text evidence="1">Belongs to the sodium:galactoside symporter (TC 2.A.2) family.</text>
</comment>
<dbReference type="EMBL" id="AFXP01000026">
    <property type="protein sequence ID" value="EHG15027.1"/>
    <property type="molecule type" value="Genomic_DNA"/>
</dbReference>
<dbReference type="SUPFAM" id="SSF103473">
    <property type="entry name" value="MFS general substrate transporter"/>
    <property type="match status" value="1"/>
</dbReference>
<comment type="caution">
    <text evidence="3">The sequence shown here is derived from an EMBL/GenBank/DDBJ whole genome shotgun (WGS) entry which is preliminary data.</text>
</comment>
<sequence>MHKSNIVEKIGYGLGDMSSSMFWKIFSYYLPFFYSNIFGLRLVDAGILVLITRIWDAVSDPMMGIIADRTHTRWGKYRPYLLWVAPFFSLVGILLFTTPDLHYTGKLVWAYATYLLMMTVYTAINVPYGAMLGVMTADSEEKTIFSSYRMFFAYAGSFIALAAWEPLCRLFQGMNFSLQTNWQLSMVVIAAACLVLFILCFLLTKERLHTVSTVSVGKDIKSLMHNGPWWILIVAALCFNLFCTVRGATVAYYFSDIIGFNQYLRLGEWSVLFYAGLFLGIGEIANMAGVMLTVPIAKHLGKKTTFIAVNMGLVGLSILFFFIPVSPPGFWLMLLLQVLISVLTGIMSPLIWSMYADVSDYAEYKFHTASTGLIFSSSSMAQKFGGAFGGAAVLWLLASCGYIVRTDAQMTAQVAILQTDQAQMCLRALMSFIPAGVALLSIIVCRMYSLTTQKMGAINEELAKKRQIETK</sequence>
<name>G6AJY0_9BACT</name>
<feature type="transmembrane region" description="Helical" evidence="2">
    <location>
        <begin position="273"/>
        <end position="294"/>
    </location>
</feature>